<dbReference type="Gene3D" id="3.30.450.20">
    <property type="entry name" value="PAS domain"/>
    <property type="match status" value="1"/>
</dbReference>
<dbReference type="CDD" id="cd00130">
    <property type="entry name" value="PAS"/>
    <property type="match status" value="1"/>
</dbReference>
<feature type="transmembrane region" description="Helical" evidence="13">
    <location>
        <begin position="879"/>
        <end position="904"/>
    </location>
</feature>
<evidence type="ECO:0000256" key="9">
    <source>
        <dbReference type="ARBA" id="ARBA00022840"/>
    </source>
</evidence>
<evidence type="ECO:0000313" key="16">
    <source>
        <dbReference type="EMBL" id="EFJ50088.1"/>
    </source>
</evidence>
<dbReference type="OrthoDB" id="542352at2759"/>
<feature type="compositionally biased region" description="Low complexity" evidence="12">
    <location>
        <begin position="2541"/>
        <end position="2553"/>
    </location>
</feature>
<dbReference type="InterPro" id="IPR000014">
    <property type="entry name" value="PAS"/>
</dbReference>
<dbReference type="InParanoid" id="D8TQT5"/>
<reference evidence="16 17" key="1">
    <citation type="journal article" date="2010" name="Science">
        <title>Genomic analysis of organismal complexity in the multicellular green alga Volvox carteri.</title>
        <authorList>
            <person name="Prochnik S.E."/>
            <person name="Umen J."/>
            <person name="Nedelcu A.M."/>
            <person name="Hallmann A."/>
            <person name="Miller S.M."/>
            <person name="Nishii I."/>
            <person name="Ferris P."/>
            <person name="Kuo A."/>
            <person name="Mitros T."/>
            <person name="Fritz-Laylin L.K."/>
            <person name="Hellsten U."/>
            <person name="Chapman J."/>
            <person name="Simakov O."/>
            <person name="Rensing S.A."/>
            <person name="Terry A."/>
            <person name="Pangilinan J."/>
            <person name="Kapitonov V."/>
            <person name="Jurka J."/>
            <person name="Salamov A."/>
            <person name="Shapiro H."/>
            <person name="Schmutz J."/>
            <person name="Grimwood J."/>
            <person name="Lindquist E."/>
            <person name="Lucas S."/>
            <person name="Grigoriev I.V."/>
            <person name="Schmitt R."/>
            <person name="Kirk D."/>
            <person name="Rokhsar D.S."/>
        </authorList>
    </citation>
    <scope>NUCLEOTIDE SEQUENCE [LARGE SCALE GENOMIC DNA]</scope>
    <source>
        <strain evidence="17">f. Nagariensis / Eve</strain>
    </source>
</reference>
<evidence type="ECO:0000256" key="5">
    <source>
        <dbReference type="ARBA" id="ARBA00022741"/>
    </source>
</evidence>
<feature type="compositionally biased region" description="Gly residues" evidence="12">
    <location>
        <begin position="2929"/>
        <end position="2939"/>
    </location>
</feature>
<dbReference type="InterPro" id="IPR023827">
    <property type="entry name" value="Peptidase_S8_Asp-AS"/>
</dbReference>
<dbReference type="InterPro" id="IPR057352">
    <property type="entry name" value="TPR_TmcB/C"/>
</dbReference>
<feature type="transmembrane region" description="Helical" evidence="13">
    <location>
        <begin position="1178"/>
        <end position="1203"/>
    </location>
</feature>
<feature type="compositionally biased region" description="Polar residues" evidence="12">
    <location>
        <begin position="2554"/>
        <end position="2564"/>
    </location>
</feature>
<feature type="chain" id="PRO_5003123773" description="PAS domain-containing protein" evidence="14">
    <location>
        <begin position="30"/>
        <end position="3435"/>
    </location>
</feature>
<evidence type="ECO:0000256" key="6">
    <source>
        <dbReference type="ARBA" id="ARBA00022777"/>
    </source>
</evidence>
<keyword evidence="17" id="KW-1185">Reference proteome</keyword>
<accession>D8TQT5</accession>
<feature type="transmembrane region" description="Helical" evidence="13">
    <location>
        <begin position="3097"/>
        <end position="3117"/>
    </location>
</feature>
<sequence>MGASRCPAQGFSLGSACLASMLLALTALSSPSPSQPADATAPNENWILVLKSNVDPDAFTATLCAESNLLRKQHRYSCTDTFRTLIRGISGRFSRAAIRDVQQLYKESVDHATRDRGFSIGDQLLTACEEADQQQGTSNSTARSTARRLPEQLDPVTWGLDRIDQSSLPLDSVYHYDSVGTGVHVYVLDSGIRASHVQFRIMGPASAEQQGKSNIIYHTPTINALNGTRVTSGFAAVGDSLPTEDCFGHGTHVAAIIGGLDNGVAKNVTLHPVKVLDCYGNANETSLLQGLEWVARNLEYPAVVHMSLEGYYSSPVNAAIDALVRSRPFPLRELRVIQTPYVTHNAPINQTHVKRLYDRVGAHGSPRSSALITHPTLSRGAMAHPDGRMGVVVVASAGNGNVDACNVSPASAQSAIAVGAIDTDGRRWYKSNWGPCLDLFAPGVNVISAVPWTDASEAPKTGTSMAAPFVTGVAALYLDNHPGASPADVAQRLLRSSLAGVVTDDRLGSDTFTPSPSTSAWAPLDISSTPNRLLQSVLIVPVRVSPGIVIVAPLSEPLPGSTAIGNVDIEVSLQLQPTGQVNMTASAPLAWNGEPLANVFPSSLTFTLSNYNQSQRLLLQPNAATAQGAYYVQLSMRSTDPRFDFAAQVLKVNDTREQVGETTAVPRLIRALPFNDSGNTILFRHDYTTSPGNSLDVSPDVAYAYTAPFAQTITVSTCGSAYDTVLLLGQRDDMQLESTLANDDDPACGAASRIDKDILAGVTYYIVVSGFNGDAGEFVLSVRTTAAEREEGDLLEQKRSIQDGIFSCMYTLVRQAALSGWKFAVLKVVLEGLMGFIVVFNPSITAWNIDVNNPVWQLVRWAVWRSPIVRLYGYKTYIIVMYVMVAIVIMAVLGLVSFFDYFVFAANCNFTKKEKNHVYFGSSVNCLAMPHIAHMTVALFTAAVFFGVTALMVVASSDLNPVSRAYLASPVAVARLQILAAKAAYVIVANDFQSWPKPQAICIVLCAGLICWWNFRRPAAIIHRPSGLGAAGGSQRVNSCRPPLCCARAVTPVSLDGIEIHRAQESGQSPLYSRPLPTVAWAGACCRPVSPLLLGECCSRGWLGHQERFPFQGGLPDRLKGALLVARLRWLPVFKREFSRKAAIAVWCSLWFGILYVAVLLAYLAFGDNHSAHHRRHVTLLVLYGIFPTVAVGWVACTVHAWWAAWPARKFKGLAPGMRLAKVHKFHSVQEVELLSRVMRRFTIDGTIDEGAAALGETIIKAGMQAFPNSPFLLILYANFLLEVRKDGPASRTQLQQASRHTPTLVERYQIFCTGEASKRLKDSQDCGMDLQAYIEFRRNFRAVLRVHKEVLMLQAELWMLMLKTCLRVVEVDRALNALESGTERAHQVYRRVLERYPTNGKLLRCYGKFLEDVKHDPVAASKAYNEASRNGGGDAILNLDLSNIQGSSSKPEFLTSMSMEDDAVVVINAEGTIMMVSQAVQQVFGYPKSELEGANVNLLMPQPFSQRHSGYLARYSGGGEPHILDTERYVFPMALCVTRMSGAGADSIFLGVARPLPTNSLTVRAWIAPNGVVLCGDQQFASLCGISEGDLVGRPLSNLVCDDEGEVERLMARCKEAAPEEFLARSITLKLLFKHRYLDPVPVDVTVGLAGTEAQRILVLNCNRTDGREGTLIVVDSHMRMRFASCGVSTLLGYPMRKLATMRLDQLLPPPYNTLHSKFLRVGHGRVGVGVGDEVGEGQAVHMLNENGSLVAVRLKISVAMATDTASTLYVVQIEKRPADEAMAEKQLVVTADFGGRVLLVSQPSSELFGFRSADMIGCNLCDIIDIFQEWRDQAGESQMQLLMLALLDKEHEMPGTSWRVRVHPPISETTSHPLLQRNRSSIKRPSALKGAAAPSAGSKSACLQVELHDELYEQEADGGGGDEDAAVGKEGSATASRDVYGARIRVTLWRRDLLSGVVELDDELVIRRASPMTGLIVGMPSTAMLRKPLQRFLDIPADTSWQKLSDEHSKHKKQRSALKSSGSCAVISPVMTFIGPHPDTGTMRIVVQGVQVLAPGGRSKVVVTLHPDTTYAGAHADLMRVLHLDAALFLAKSARQQISQQANRPGGGGGGGKVVALGETGDDGGCGDGGKHVKVLLDAKAGSVARRGTAATGGQPPPAAAMEGAARADGGPERQLEAAEEGGAVAAQSGVGEGEGLGDGEGEGEGNDDGDGDGDRSNGDGDGDGEGKTSSDSSSDSGGRRRRRSSDGSRDLDAEGQAKILSRAAAWRRNRLMGLMELEVLDVSSFQMLNLCQRPRLHQSIWLRLLPFSLKHSLASKSEFVAQWVRTITRRRSGPHDAQLPISERPSTAAATAAATAAGSAAAAAVGGAGSHPAADNTSAAGAAAAGPFPAATSKTGSGGGGGGGGFPSLGALLGPERKPSTMLASIPEHKSTTGGGGLLDTAQSRRRAAESFAFTRVLSGRGGASTVDDLEPWSGGPALVGSRQSFDGSPPGGLDGNAAGGDGGRIDGGGGGGGGSEDAGGGGGRGGGEKWEKGSEGGESSTEGSQAASGITSSTDAQSANEPIIDSRRWKLLKALTKQLAGPNLMTPMERLRLHSYILLAVMLTTHIVAYIVVTLLIKEQHHDVNLVHRQALAMDRSQLIAVRAMMGAYCERDNVTAKVSVCANRQVGGVWEAVPGRKGKGLNFTLYKLRENVNLMEKHHQFVFLGESRTAVIKLMPEVYDIWTSQQLEYHSYMDTATPRILTGATGAWVLGNRYIAAAREALYWLRTIRDNYRLHRTYQFLVDNGLGPLFTVYAKSLDLLVDAAWKAVDQLRIALITLLVVEPLLVQCCCLAYEWVLVQRLERARLVGILAMVGLPGPVLRQLATKEAKVLDDSDDDDDDDSSDGGEEGGERDGGSGGGSAATSGNDKMLSIEAEGDGTRRGGDGGGGGDGGSSGPEAAAVAPPSRPLKFLSVKKADPSPPASDASPARNVRHVRTPPDARDGGGSAVAAAAAGDLVRVGSPVGAVQASGKKQGIRRASWSGDGINTNQAVGGGGGGGLGGPGASKGGDMQVMRGVPDGGSSQPPSRGISRSRGIRINGKLLVPSAANITKFMLPFALWNVALIIVYVVSLLDLNGMQGPLASLNMASHVIYRYTRVRAVAFGLVSQDDAAARSLWRELLRTELRYFESEYDALMYGGVPITQLHSVFQHAVPPSTFASTAFANEFFREKRCFQYDQSNCQQPGDEYYEVTHNGLDVMVRRMLSEMNLLVADADEDVAYNGTRNMHLYPDLHTCTPTLTRGHTTTHSYMFIYKVAANDLYEGLQQAAQLFVDYSISQYNKVGTLHTILLAVTIALIILYLMFVLWPHLARLRSDATRQSALLSHVPPEVDVRSHVRAVFRRAIGRKGRRGAAGRTGGPRTSGAGAGGSGGGGGLLVAAGSPTAAMAATGV</sequence>
<dbReference type="PROSITE" id="PS51257">
    <property type="entry name" value="PROKAR_LIPOPROTEIN"/>
    <property type="match status" value="1"/>
</dbReference>
<dbReference type="PANTHER" id="PTHR31600">
    <property type="entry name" value="TINY MACROCYSTS PROTEIN B-RELATED"/>
    <property type="match status" value="1"/>
</dbReference>
<dbReference type="NCBIfam" id="TIGR00229">
    <property type="entry name" value="sensory_box"/>
    <property type="match status" value="1"/>
</dbReference>
<evidence type="ECO:0000256" key="7">
    <source>
        <dbReference type="ARBA" id="ARBA00022801"/>
    </source>
</evidence>
<dbReference type="EMBL" id="GL378332">
    <property type="protein sequence ID" value="EFJ50088.1"/>
    <property type="molecule type" value="Genomic_DNA"/>
</dbReference>
<evidence type="ECO:0000256" key="14">
    <source>
        <dbReference type="SAM" id="SignalP"/>
    </source>
</evidence>
<dbReference type="GO" id="GO:0016301">
    <property type="term" value="F:kinase activity"/>
    <property type="evidence" value="ECO:0007669"/>
    <property type="project" value="UniProtKB-KW"/>
</dbReference>
<keyword evidence="7 10" id="KW-0378">Hydrolase</keyword>
<keyword evidence="13" id="KW-1133">Transmembrane helix</keyword>
<feature type="transmembrane region" description="Helical" evidence="13">
    <location>
        <begin position="998"/>
        <end position="1015"/>
    </location>
</feature>
<keyword evidence="9" id="KW-0067">ATP-binding</keyword>
<dbReference type="PANTHER" id="PTHR31600:SF2">
    <property type="entry name" value="GAMETE ENRICHED GENE 10 PROTEIN-RELATED"/>
    <property type="match status" value="1"/>
</dbReference>
<feature type="compositionally biased region" description="Gly residues" evidence="12">
    <location>
        <begin position="2493"/>
        <end position="2529"/>
    </location>
</feature>
<dbReference type="CDD" id="cd04077">
    <property type="entry name" value="Peptidases_S8_PCSK9_ProteinaseK_like"/>
    <property type="match status" value="1"/>
</dbReference>
<feature type="compositionally biased region" description="Polar residues" evidence="12">
    <location>
        <begin position="1869"/>
        <end position="1881"/>
    </location>
</feature>
<dbReference type="InterPro" id="IPR023828">
    <property type="entry name" value="Peptidase_S8_Ser-AS"/>
</dbReference>
<gene>
    <name evidence="16" type="ORF">VOLCADRAFT_104036</name>
</gene>
<comment type="similarity">
    <text evidence="10 11">Belongs to the peptidase S8 family.</text>
</comment>
<feature type="compositionally biased region" description="Gly residues" evidence="12">
    <location>
        <begin position="2399"/>
        <end position="2410"/>
    </location>
</feature>
<keyword evidence="1" id="KW-0157">Chromophore</keyword>
<feature type="active site" description="Charge relay system" evidence="10">
    <location>
        <position position="464"/>
    </location>
</feature>
<dbReference type="eggNOG" id="KOG1153">
    <property type="taxonomic scope" value="Eukaryota"/>
</dbReference>
<feature type="transmembrane region" description="Helical" evidence="13">
    <location>
        <begin position="2600"/>
        <end position="2621"/>
    </location>
</feature>
<dbReference type="SUPFAM" id="SSF52743">
    <property type="entry name" value="Subtilisin-like"/>
    <property type="match status" value="1"/>
</dbReference>
<feature type="domain" description="PAS" evidence="15">
    <location>
        <begin position="1450"/>
        <end position="1503"/>
    </location>
</feature>
<dbReference type="Pfam" id="PF25474">
    <property type="entry name" value="TPR_TmcB"/>
    <property type="match status" value="1"/>
</dbReference>
<dbReference type="KEGG" id="vcn:VOLCADRAFT_104036"/>
<dbReference type="GO" id="GO:0004252">
    <property type="term" value="F:serine-type endopeptidase activity"/>
    <property type="evidence" value="ECO:0007669"/>
    <property type="project" value="UniProtKB-UniRule"/>
</dbReference>
<dbReference type="SMART" id="SM00091">
    <property type="entry name" value="PAS"/>
    <property type="match status" value="2"/>
</dbReference>
<feature type="compositionally biased region" description="Low complexity" evidence="12">
    <location>
        <begin position="3064"/>
        <end position="3077"/>
    </location>
</feature>
<keyword evidence="14" id="KW-0732">Signal</keyword>
<feature type="transmembrane region" description="Helical" evidence="13">
    <location>
        <begin position="3332"/>
        <end position="3353"/>
    </location>
</feature>
<feature type="active site" description="Charge relay system" evidence="10">
    <location>
        <position position="249"/>
    </location>
</feature>
<dbReference type="InterPro" id="IPR034193">
    <property type="entry name" value="PCSK9_ProteinaseK-like"/>
</dbReference>
<evidence type="ECO:0000256" key="2">
    <source>
        <dbReference type="ARBA" id="ARBA00022606"/>
    </source>
</evidence>
<dbReference type="Gene3D" id="3.40.50.200">
    <property type="entry name" value="Peptidase S8/S53 domain"/>
    <property type="match status" value="2"/>
</dbReference>
<keyword evidence="1" id="KW-0600">Photoreceptor protein</keyword>
<feature type="compositionally biased region" description="Gly residues" evidence="12">
    <location>
        <begin position="3036"/>
        <end position="3051"/>
    </location>
</feature>
<dbReference type="InterPro" id="IPR035965">
    <property type="entry name" value="PAS-like_dom_sf"/>
</dbReference>
<keyword evidence="1" id="KW-0675">Receptor</keyword>
<feature type="compositionally biased region" description="Low complexity" evidence="12">
    <location>
        <begin position="2183"/>
        <end position="2192"/>
    </location>
</feature>
<feature type="compositionally biased region" description="Basic and acidic residues" evidence="12">
    <location>
        <begin position="2215"/>
        <end position="2231"/>
    </location>
</feature>
<evidence type="ECO:0000256" key="10">
    <source>
        <dbReference type="PROSITE-ProRule" id="PRU01240"/>
    </source>
</evidence>
<feature type="domain" description="PAS" evidence="15">
    <location>
        <begin position="1790"/>
        <end position="1831"/>
    </location>
</feature>
<dbReference type="PROSITE" id="PS50112">
    <property type="entry name" value="PAS"/>
    <property type="match status" value="2"/>
</dbReference>
<keyword evidence="4" id="KW-0808">Transferase</keyword>
<dbReference type="SUPFAM" id="SSF55785">
    <property type="entry name" value="PYP-like sensor domain (PAS domain)"/>
    <property type="match status" value="1"/>
</dbReference>
<proteinExistence type="inferred from homology"/>
<feature type="compositionally biased region" description="Low complexity" evidence="12">
    <location>
        <begin position="2150"/>
        <end position="2171"/>
    </location>
</feature>
<dbReference type="InterPro" id="IPR013767">
    <property type="entry name" value="PAS_fold"/>
</dbReference>
<feature type="transmembrane region" description="Helical" evidence="13">
    <location>
        <begin position="821"/>
        <end position="840"/>
    </location>
</feature>
<feature type="transmembrane region" description="Helical" evidence="13">
    <location>
        <begin position="1144"/>
        <end position="1166"/>
    </location>
</feature>
<dbReference type="InterPro" id="IPR015500">
    <property type="entry name" value="Peptidase_S8_subtilisin-rel"/>
</dbReference>
<feature type="region of interest" description="Disordered" evidence="12">
    <location>
        <begin position="3013"/>
        <end position="3077"/>
    </location>
</feature>
<evidence type="ECO:0000256" key="11">
    <source>
        <dbReference type="RuleBase" id="RU003355"/>
    </source>
</evidence>
<dbReference type="InterPro" id="IPR052994">
    <property type="entry name" value="Tiny_macrocysts_regulators"/>
</dbReference>
<feature type="compositionally biased region" description="Basic and acidic residues" evidence="12">
    <location>
        <begin position="2530"/>
        <end position="2539"/>
    </location>
</feature>
<evidence type="ECO:0000256" key="13">
    <source>
        <dbReference type="SAM" id="Phobius"/>
    </source>
</evidence>
<keyword evidence="3 10" id="KW-0645">Protease</keyword>
<feature type="region of interest" description="Disordered" evidence="12">
    <location>
        <begin position="2873"/>
        <end position="2991"/>
    </location>
</feature>
<keyword evidence="13" id="KW-0812">Transmembrane</keyword>
<dbReference type="InterPro" id="IPR036852">
    <property type="entry name" value="Peptidase_S8/S53_dom_sf"/>
</dbReference>
<dbReference type="GO" id="GO:0005524">
    <property type="term" value="F:ATP binding"/>
    <property type="evidence" value="ECO:0007669"/>
    <property type="project" value="UniProtKB-KW"/>
</dbReference>
<dbReference type="PRINTS" id="PR00723">
    <property type="entry name" value="SUBTILISIN"/>
</dbReference>
<dbReference type="PROSITE" id="PS00136">
    <property type="entry name" value="SUBTILASE_ASP"/>
    <property type="match status" value="1"/>
</dbReference>
<dbReference type="InterPro" id="IPR000209">
    <property type="entry name" value="Peptidase_S8/S53_dom"/>
</dbReference>
<evidence type="ECO:0000256" key="8">
    <source>
        <dbReference type="ARBA" id="ARBA00022825"/>
    </source>
</evidence>
<evidence type="ECO:0000259" key="15">
    <source>
        <dbReference type="PROSITE" id="PS50112"/>
    </source>
</evidence>
<feature type="transmembrane region" description="Helical" evidence="13">
    <location>
        <begin position="932"/>
        <end position="954"/>
    </location>
</feature>
<feature type="region of interest" description="Disordered" evidence="12">
    <location>
        <begin position="1860"/>
        <end position="1882"/>
    </location>
</feature>
<feature type="signal peptide" evidence="14">
    <location>
        <begin position="1"/>
        <end position="29"/>
    </location>
</feature>
<dbReference type="Pfam" id="PF00989">
    <property type="entry name" value="PAS"/>
    <property type="match status" value="1"/>
</dbReference>
<dbReference type="FunFam" id="3.30.450.20:FF:000060">
    <property type="entry name" value="Sensor protein FixL"/>
    <property type="match status" value="1"/>
</dbReference>
<dbReference type="RefSeq" id="XP_002948708.1">
    <property type="nucleotide sequence ID" value="XM_002948662.1"/>
</dbReference>
<keyword evidence="13" id="KW-0472">Membrane</keyword>
<feature type="compositionally biased region" description="Acidic residues" evidence="12">
    <location>
        <begin position="2198"/>
        <end position="2214"/>
    </location>
</feature>
<protein>
    <recommendedName>
        <fullName evidence="15">PAS domain-containing protein</fullName>
    </recommendedName>
</protein>
<feature type="region of interest" description="Disordered" evidence="12">
    <location>
        <begin position="2369"/>
        <end position="2419"/>
    </location>
</feature>
<dbReference type="GO" id="GO:0006355">
    <property type="term" value="P:regulation of DNA-templated transcription"/>
    <property type="evidence" value="ECO:0007669"/>
    <property type="project" value="InterPro"/>
</dbReference>
<feature type="compositionally biased region" description="Acidic residues" evidence="12">
    <location>
        <begin position="2878"/>
        <end position="2893"/>
    </location>
</feature>
<name>D8TQT5_VOLCA</name>
<dbReference type="Proteomes" id="UP000001058">
    <property type="component" value="Unassembled WGS sequence"/>
</dbReference>
<feature type="compositionally biased region" description="Low complexity" evidence="12">
    <location>
        <begin position="2369"/>
        <end position="2398"/>
    </location>
</feature>
<keyword evidence="2" id="KW-0716">Sensory transduction</keyword>
<evidence type="ECO:0000256" key="1">
    <source>
        <dbReference type="ARBA" id="ARBA00022543"/>
    </source>
</evidence>
<feature type="region of interest" description="Disordered" evidence="12">
    <location>
        <begin position="3391"/>
        <end position="3413"/>
    </location>
</feature>
<evidence type="ECO:0000256" key="12">
    <source>
        <dbReference type="SAM" id="MobiDB-lite"/>
    </source>
</evidence>
<dbReference type="Pfam" id="PF00082">
    <property type="entry name" value="Peptidase_S8"/>
    <property type="match status" value="1"/>
</dbReference>
<dbReference type="GeneID" id="9623413"/>
<feature type="region of interest" description="Disordered" evidence="12">
    <location>
        <begin position="2465"/>
        <end position="2565"/>
    </location>
</feature>
<dbReference type="GO" id="GO:0006508">
    <property type="term" value="P:proteolysis"/>
    <property type="evidence" value="ECO:0007669"/>
    <property type="project" value="UniProtKB-KW"/>
</dbReference>
<dbReference type="PROSITE" id="PS51892">
    <property type="entry name" value="SUBTILASE"/>
    <property type="match status" value="1"/>
</dbReference>
<dbReference type="GO" id="GO:0009881">
    <property type="term" value="F:photoreceptor activity"/>
    <property type="evidence" value="ECO:0007669"/>
    <property type="project" value="UniProtKB-KW"/>
</dbReference>
<feature type="active site" description="Charge relay system" evidence="10">
    <location>
        <position position="189"/>
    </location>
</feature>
<feature type="region of interest" description="Disordered" evidence="12">
    <location>
        <begin position="2149"/>
        <end position="2256"/>
    </location>
</feature>
<keyword evidence="5" id="KW-0547">Nucleotide-binding</keyword>
<evidence type="ECO:0000313" key="17">
    <source>
        <dbReference type="Proteomes" id="UP000001058"/>
    </source>
</evidence>
<evidence type="ECO:0000256" key="3">
    <source>
        <dbReference type="ARBA" id="ARBA00022670"/>
    </source>
</evidence>
<feature type="transmembrane region" description="Helical" evidence="13">
    <location>
        <begin position="966"/>
        <end position="986"/>
    </location>
</feature>
<dbReference type="PROSITE" id="PS00138">
    <property type="entry name" value="SUBTILASE_SER"/>
    <property type="match status" value="1"/>
</dbReference>
<evidence type="ECO:0000256" key="4">
    <source>
        <dbReference type="ARBA" id="ARBA00022679"/>
    </source>
</evidence>
<organism evidence="17">
    <name type="scientific">Volvox carteri f. nagariensis</name>
    <dbReference type="NCBI Taxonomy" id="3068"/>
    <lineage>
        <taxon>Eukaryota</taxon>
        <taxon>Viridiplantae</taxon>
        <taxon>Chlorophyta</taxon>
        <taxon>core chlorophytes</taxon>
        <taxon>Chlorophyceae</taxon>
        <taxon>CS clade</taxon>
        <taxon>Chlamydomonadales</taxon>
        <taxon>Volvocaceae</taxon>
        <taxon>Volvox</taxon>
    </lineage>
</organism>
<keyword evidence="6" id="KW-0418">Kinase</keyword>
<keyword evidence="8 10" id="KW-0720">Serine protease</keyword>